<dbReference type="KEGG" id="cfus:CYFUS_009800"/>
<sequence length="84" mass="9372">MTATSGKTEAAFRLSGVTGRIEKVRENAGRDVEKLAALSAELERELREEFPGEPLIAYYAKTILADFCSLARHGIFPEPFREEL</sequence>
<dbReference type="AlphaFoldDB" id="A0A250JKY5"/>
<accession>A0A250JKY5</accession>
<reference evidence="1 2" key="1">
    <citation type="submission" date="2017-06" db="EMBL/GenBank/DDBJ databases">
        <title>Sequencing and comparative analysis of myxobacterial genomes.</title>
        <authorList>
            <person name="Rupp O."/>
            <person name="Goesmann A."/>
            <person name="Sogaard-Andersen L."/>
        </authorList>
    </citation>
    <scope>NUCLEOTIDE SEQUENCE [LARGE SCALE GENOMIC DNA]</scope>
    <source>
        <strain evidence="1 2">DSM 52655</strain>
    </source>
</reference>
<dbReference type="RefSeq" id="WP_095991614.1">
    <property type="nucleotide sequence ID" value="NZ_CP022098.1"/>
</dbReference>
<dbReference type="EMBL" id="CP022098">
    <property type="protein sequence ID" value="ATB44313.1"/>
    <property type="molecule type" value="Genomic_DNA"/>
</dbReference>
<name>A0A250JKY5_9BACT</name>
<gene>
    <name evidence="1" type="ORF">CYFUS_009800</name>
</gene>
<proteinExistence type="predicted"/>
<protein>
    <submittedName>
        <fullName evidence="1">Uncharacterized protein</fullName>
    </submittedName>
</protein>
<dbReference type="Proteomes" id="UP000217257">
    <property type="component" value="Chromosome"/>
</dbReference>
<evidence type="ECO:0000313" key="2">
    <source>
        <dbReference type="Proteomes" id="UP000217257"/>
    </source>
</evidence>
<evidence type="ECO:0000313" key="1">
    <source>
        <dbReference type="EMBL" id="ATB44313.1"/>
    </source>
</evidence>
<organism evidence="1 2">
    <name type="scientific">Cystobacter fuscus</name>
    <dbReference type="NCBI Taxonomy" id="43"/>
    <lineage>
        <taxon>Bacteria</taxon>
        <taxon>Pseudomonadati</taxon>
        <taxon>Myxococcota</taxon>
        <taxon>Myxococcia</taxon>
        <taxon>Myxococcales</taxon>
        <taxon>Cystobacterineae</taxon>
        <taxon>Archangiaceae</taxon>
        <taxon>Cystobacter</taxon>
    </lineage>
</organism>